<dbReference type="AlphaFoldDB" id="A0A067S7K2"/>
<name>A0A067S7K2_GALM3</name>
<reference evidence="3" key="1">
    <citation type="journal article" date="2014" name="Proc. Natl. Acad. Sci. U.S.A.">
        <title>Extensive sampling of basidiomycete genomes demonstrates inadequacy of the white-rot/brown-rot paradigm for wood decay fungi.</title>
        <authorList>
            <person name="Riley R."/>
            <person name="Salamov A.A."/>
            <person name="Brown D.W."/>
            <person name="Nagy L.G."/>
            <person name="Floudas D."/>
            <person name="Held B.W."/>
            <person name="Levasseur A."/>
            <person name="Lombard V."/>
            <person name="Morin E."/>
            <person name="Otillar R."/>
            <person name="Lindquist E.A."/>
            <person name="Sun H."/>
            <person name="LaButti K.M."/>
            <person name="Schmutz J."/>
            <person name="Jabbour D."/>
            <person name="Luo H."/>
            <person name="Baker S.E."/>
            <person name="Pisabarro A.G."/>
            <person name="Walton J.D."/>
            <person name="Blanchette R.A."/>
            <person name="Henrissat B."/>
            <person name="Martin F."/>
            <person name="Cullen D."/>
            <person name="Hibbett D.S."/>
            <person name="Grigoriev I.V."/>
        </authorList>
    </citation>
    <scope>NUCLEOTIDE SEQUENCE [LARGE SCALE GENOMIC DNA]</scope>
    <source>
        <strain evidence="3">CBS 339.88</strain>
    </source>
</reference>
<keyword evidence="3" id="KW-1185">Reference proteome</keyword>
<dbReference type="HOGENOM" id="CLU_1219764_0_0_1"/>
<feature type="compositionally biased region" description="Basic and acidic residues" evidence="1">
    <location>
        <begin position="201"/>
        <end position="216"/>
    </location>
</feature>
<evidence type="ECO:0000313" key="3">
    <source>
        <dbReference type="Proteomes" id="UP000027222"/>
    </source>
</evidence>
<protein>
    <submittedName>
        <fullName evidence="2">Uncharacterized protein</fullName>
    </submittedName>
</protein>
<dbReference type="Proteomes" id="UP000027222">
    <property type="component" value="Unassembled WGS sequence"/>
</dbReference>
<gene>
    <name evidence="2" type="ORF">GALMADRAFT_216845</name>
</gene>
<dbReference type="EMBL" id="KL142420">
    <property type="protein sequence ID" value="KDR66801.1"/>
    <property type="molecule type" value="Genomic_DNA"/>
</dbReference>
<sequence length="227" mass="24752">MIESDTRELRSGIRYADRGTLGGMVIKCEVLDLPWAYLETGCTMKHAGVWRDPARRTCKITSGTRSGKAGISGVNFVYFRENTWFVNDFKRLSKSARCRAVVIVIRDGEEQGTTTFLAALAGLPAYSPACAREQACPCAARSPAPSYLGPSLVLGRLQALLPDTEPELESCTAGSELVDVDVEREEFERVVRMGKVLDADLKEAPTQARSKEHDTESIASSTSSLDA</sequence>
<organism evidence="2 3">
    <name type="scientific">Galerina marginata (strain CBS 339.88)</name>
    <dbReference type="NCBI Taxonomy" id="685588"/>
    <lineage>
        <taxon>Eukaryota</taxon>
        <taxon>Fungi</taxon>
        <taxon>Dikarya</taxon>
        <taxon>Basidiomycota</taxon>
        <taxon>Agaricomycotina</taxon>
        <taxon>Agaricomycetes</taxon>
        <taxon>Agaricomycetidae</taxon>
        <taxon>Agaricales</taxon>
        <taxon>Agaricineae</taxon>
        <taxon>Strophariaceae</taxon>
        <taxon>Galerina</taxon>
    </lineage>
</organism>
<feature type="compositionally biased region" description="Polar residues" evidence="1">
    <location>
        <begin position="217"/>
        <end position="227"/>
    </location>
</feature>
<feature type="region of interest" description="Disordered" evidence="1">
    <location>
        <begin position="201"/>
        <end position="227"/>
    </location>
</feature>
<accession>A0A067S7K2</accession>
<evidence type="ECO:0000313" key="2">
    <source>
        <dbReference type="EMBL" id="KDR66801.1"/>
    </source>
</evidence>
<evidence type="ECO:0000256" key="1">
    <source>
        <dbReference type="SAM" id="MobiDB-lite"/>
    </source>
</evidence>
<proteinExistence type="predicted"/>